<dbReference type="PROSITE" id="PS50119">
    <property type="entry name" value="ZF_BBOX"/>
    <property type="match status" value="2"/>
</dbReference>
<feature type="region of interest" description="Disordered" evidence="8">
    <location>
        <begin position="558"/>
        <end position="649"/>
    </location>
</feature>
<feature type="repeat" description="NHL" evidence="6">
    <location>
        <begin position="796"/>
        <end position="839"/>
    </location>
</feature>
<keyword evidence="4" id="KW-0862">Zinc</keyword>
<dbReference type="InterPro" id="IPR001258">
    <property type="entry name" value="NHL_repeat"/>
</dbReference>
<proteinExistence type="predicted"/>
<organism evidence="11 12">
    <name type="scientific">Folsomia candida</name>
    <name type="common">Springtail</name>
    <dbReference type="NCBI Taxonomy" id="158441"/>
    <lineage>
        <taxon>Eukaryota</taxon>
        <taxon>Metazoa</taxon>
        <taxon>Ecdysozoa</taxon>
        <taxon>Arthropoda</taxon>
        <taxon>Hexapoda</taxon>
        <taxon>Collembola</taxon>
        <taxon>Entomobryomorpha</taxon>
        <taxon>Isotomoidea</taxon>
        <taxon>Isotomidae</taxon>
        <taxon>Proisotominae</taxon>
        <taxon>Folsomia</taxon>
    </lineage>
</organism>
<evidence type="ECO:0000259" key="10">
    <source>
        <dbReference type="PROSITE" id="PS50119"/>
    </source>
</evidence>
<dbReference type="Gene3D" id="2.120.10.30">
    <property type="entry name" value="TolB, C-terminal domain"/>
    <property type="match status" value="1"/>
</dbReference>
<reference evidence="11 12" key="1">
    <citation type="submission" date="2015-12" db="EMBL/GenBank/DDBJ databases">
        <title>The genome of Folsomia candida.</title>
        <authorList>
            <person name="Faddeeva A."/>
            <person name="Derks M.F."/>
            <person name="Anvar Y."/>
            <person name="Smit S."/>
            <person name="Van Straalen N."/>
            <person name="Roelofs D."/>
        </authorList>
    </citation>
    <scope>NUCLEOTIDE SEQUENCE [LARGE SCALE GENOMIC DNA]</scope>
    <source>
        <strain evidence="11 12">VU population</strain>
        <tissue evidence="11">Whole body</tissue>
    </source>
</reference>
<dbReference type="SUPFAM" id="SSF81296">
    <property type="entry name" value="E set domains"/>
    <property type="match status" value="1"/>
</dbReference>
<dbReference type="PROSITE" id="PS50089">
    <property type="entry name" value="ZF_RING_2"/>
    <property type="match status" value="1"/>
</dbReference>
<feature type="compositionally biased region" description="Low complexity" evidence="8">
    <location>
        <begin position="17"/>
        <end position="29"/>
    </location>
</feature>
<dbReference type="InterPro" id="IPR014756">
    <property type="entry name" value="Ig_E-set"/>
</dbReference>
<sequence length="930" mass="101131">MMLAIYFERQISGGSGSSSSRRSSLLTSTPKKRMSADAGGGGPASLSLLLLNNNEIAYLKESNNSIGSGSGGCSSLPPMDTVTRPPLSCSICRDKYKNPKVLPCLHTFCEGCLIDYLPQESLSLTCPECRQQSILPERGVSDLQTNFCVSSLSMELVRGCGYCDKGAASFKCHDCDVDMCATCSKTHPSKQDGKPESSCHQISPLHPVDSNSNENVGMKKDGSSNSLTNTGNKTNGHQDETAAAAGRYLYCPSHAGQTLRFFCRDCDTAVCSSCTDIEHGRHSTIRVLDAVAEEKLRLQQLLDGITEKVKKLEDAVQLAETAAEELASNKVVGEAQISAAFDQLVTRLKERRSNLLDELDLQYNVKLDLIHKSRTVLRNHLKDVQECCLLTEKALSHENETEILFVKKQIGERLEDYAKMEVDHVNIQQQLDHSLEFEHLTIERLDLNGLGRVVSSLHKGWAVSGDVIESRCVPIGRRHFLRLYAPMTPPGGDLCLDDIHVSASTKDVVYSLEQPRESDSRCYIIRFLVSRIGSFNLSVAVKNQHICGSPFQFHAYEGEDRSTNSSPGPFYNGGGTPHGHSVSATASPTGSNSLSRIPRANGASPYSPRSRMSTPTNRFYSNGHISSNKQAAVNNGHHHGSFHAGSSSRRSATLEDDLILKIGSRGRNRGEFTNPQAVAASANGRVVVTDSNNQCIQVFDNTGEFKLRFGVRGRTVGQLQRPVGVAILPTTGNIAVADYDNKWISIFDPNGKFMSRIGHGKLLGPKGITVDGSGLLYVVDNKASAILIFQQNGKLVNKFGSRGNDEGQFAGPHFIAVNSKGNIIVTDFHNHCVKVFDHEGDYLYSFGSNGEGNGQFNAPTGIAVDKNDNILVGDWGNSRIQIFDSQGSFQSYVSTSVEPLYGPQGLTVTPDGYVAIADSGNHCVKLYKYA</sequence>
<evidence type="ECO:0000256" key="4">
    <source>
        <dbReference type="ARBA" id="ARBA00022833"/>
    </source>
</evidence>
<dbReference type="FunFam" id="2.40.10.500:FF:000001">
    <property type="entry name" value="tripartite motif-containing protein 3-like"/>
    <property type="match status" value="1"/>
</dbReference>
<dbReference type="GO" id="GO:0008270">
    <property type="term" value="F:zinc ion binding"/>
    <property type="evidence" value="ECO:0007669"/>
    <property type="project" value="UniProtKB-KW"/>
</dbReference>
<dbReference type="InterPro" id="IPR011042">
    <property type="entry name" value="6-blade_b-propeller_TolB-like"/>
</dbReference>
<feature type="repeat" description="NHL" evidence="6">
    <location>
        <begin position="706"/>
        <end position="750"/>
    </location>
</feature>
<dbReference type="InterPro" id="IPR001841">
    <property type="entry name" value="Znf_RING"/>
</dbReference>
<keyword evidence="7" id="KW-0175">Coiled coil</keyword>
<dbReference type="InterPro" id="IPR057750">
    <property type="entry name" value="TRIM2/3_C"/>
</dbReference>
<dbReference type="STRING" id="158441.A0A226DFB0"/>
<dbReference type="GO" id="GO:0061630">
    <property type="term" value="F:ubiquitin protein ligase activity"/>
    <property type="evidence" value="ECO:0007669"/>
    <property type="project" value="TreeGrafter"/>
</dbReference>
<dbReference type="Gene3D" id="3.30.160.60">
    <property type="entry name" value="Classic Zinc Finger"/>
    <property type="match status" value="1"/>
</dbReference>
<feature type="coiled-coil region" evidence="7">
    <location>
        <begin position="288"/>
        <end position="329"/>
    </location>
</feature>
<dbReference type="Gene3D" id="2.40.10.500">
    <property type="match status" value="1"/>
</dbReference>
<keyword evidence="3 5" id="KW-0863">Zinc-finger</keyword>
<feature type="repeat" description="NHL" evidence="6">
    <location>
        <begin position="899"/>
        <end position="930"/>
    </location>
</feature>
<dbReference type="CDD" id="cd14960">
    <property type="entry name" value="NHL_TRIM2_like"/>
    <property type="match status" value="1"/>
</dbReference>
<dbReference type="PROSITE" id="PS51125">
    <property type="entry name" value="NHL"/>
    <property type="match status" value="6"/>
</dbReference>
<dbReference type="AlphaFoldDB" id="A0A226DFB0"/>
<dbReference type="InterPro" id="IPR017907">
    <property type="entry name" value="Znf_RING_CS"/>
</dbReference>
<dbReference type="EMBL" id="LNIX01000020">
    <property type="protein sequence ID" value="OXA43883.1"/>
    <property type="molecule type" value="Genomic_DNA"/>
</dbReference>
<dbReference type="Pfam" id="PF01436">
    <property type="entry name" value="NHL"/>
    <property type="match status" value="5"/>
</dbReference>
<keyword evidence="2" id="KW-0677">Repeat</keyword>
<feature type="compositionally biased region" description="Polar residues" evidence="8">
    <location>
        <begin position="610"/>
        <end position="633"/>
    </location>
</feature>
<dbReference type="Gene3D" id="3.30.40.10">
    <property type="entry name" value="Zinc/RING finger domain, C3HC4 (zinc finger)"/>
    <property type="match status" value="1"/>
</dbReference>
<evidence type="ECO:0000313" key="11">
    <source>
        <dbReference type="EMBL" id="OXA43883.1"/>
    </source>
</evidence>
<evidence type="ECO:0000256" key="7">
    <source>
        <dbReference type="SAM" id="Coils"/>
    </source>
</evidence>
<evidence type="ECO:0000259" key="9">
    <source>
        <dbReference type="PROSITE" id="PS50089"/>
    </source>
</evidence>
<dbReference type="FunFam" id="2.120.10.30:FF:000037">
    <property type="entry name" value="Uncharacterized protein, isoform E"/>
    <property type="match status" value="1"/>
</dbReference>
<evidence type="ECO:0000256" key="2">
    <source>
        <dbReference type="ARBA" id="ARBA00022737"/>
    </source>
</evidence>
<dbReference type="InterPro" id="IPR013083">
    <property type="entry name" value="Znf_RING/FYVE/PHD"/>
</dbReference>
<evidence type="ECO:0000256" key="8">
    <source>
        <dbReference type="SAM" id="MobiDB-lite"/>
    </source>
</evidence>
<feature type="compositionally biased region" description="Polar residues" evidence="8">
    <location>
        <begin position="223"/>
        <end position="235"/>
    </location>
</feature>
<feature type="domain" description="RING-type" evidence="9">
    <location>
        <begin position="89"/>
        <end position="130"/>
    </location>
</feature>
<dbReference type="GO" id="GO:0000209">
    <property type="term" value="P:protein polyubiquitination"/>
    <property type="evidence" value="ECO:0007669"/>
    <property type="project" value="TreeGrafter"/>
</dbReference>
<dbReference type="InterPro" id="IPR018957">
    <property type="entry name" value="Znf_C3HC4_RING-type"/>
</dbReference>
<dbReference type="SMART" id="SM00184">
    <property type="entry name" value="RING"/>
    <property type="match status" value="1"/>
</dbReference>
<dbReference type="InterPro" id="IPR003649">
    <property type="entry name" value="Bbox_C"/>
</dbReference>
<dbReference type="OMA" id="ECRLRFG"/>
<evidence type="ECO:0000256" key="6">
    <source>
        <dbReference type="PROSITE-ProRule" id="PRU00504"/>
    </source>
</evidence>
<keyword evidence="1" id="KW-0479">Metal-binding</keyword>
<feature type="repeat" description="NHL" evidence="6">
    <location>
        <begin position="843"/>
        <end position="886"/>
    </location>
</feature>
<accession>A0A226DFB0</accession>
<dbReference type="InterPro" id="IPR050952">
    <property type="entry name" value="TRIM-NHL_E3_ligases"/>
</dbReference>
<dbReference type="Pfam" id="PF00643">
    <property type="entry name" value="zf-B_box"/>
    <property type="match status" value="1"/>
</dbReference>
<dbReference type="InterPro" id="IPR000315">
    <property type="entry name" value="Znf_B-box"/>
</dbReference>
<feature type="domain" description="B box-type" evidence="10">
    <location>
        <begin position="160"/>
        <end position="205"/>
    </location>
</feature>
<dbReference type="SMART" id="SM00502">
    <property type="entry name" value="BBC"/>
    <property type="match status" value="1"/>
</dbReference>
<comment type="caution">
    <text evidence="11">The sequence shown here is derived from an EMBL/GenBank/DDBJ whole genome shotgun (WGS) entry which is preliminary data.</text>
</comment>
<dbReference type="PROSITE" id="PS00518">
    <property type="entry name" value="ZF_RING_1"/>
    <property type="match status" value="1"/>
</dbReference>
<dbReference type="SUPFAM" id="SSF57845">
    <property type="entry name" value="B-box zinc-binding domain"/>
    <property type="match status" value="1"/>
</dbReference>
<feature type="region of interest" description="Disordered" evidence="8">
    <location>
        <begin position="188"/>
        <end position="238"/>
    </location>
</feature>
<dbReference type="Pfam" id="PF00097">
    <property type="entry name" value="zf-C3HC4"/>
    <property type="match status" value="1"/>
</dbReference>
<dbReference type="OrthoDB" id="342730at2759"/>
<dbReference type="Proteomes" id="UP000198287">
    <property type="component" value="Unassembled WGS sequence"/>
</dbReference>
<feature type="repeat" description="NHL" evidence="6">
    <location>
        <begin position="661"/>
        <end position="702"/>
    </location>
</feature>
<protein>
    <submittedName>
        <fullName evidence="11">Tripartite motif-containing protein 2</fullName>
    </submittedName>
</protein>
<dbReference type="SUPFAM" id="SSF57850">
    <property type="entry name" value="RING/U-box"/>
    <property type="match status" value="1"/>
</dbReference>
<feature type="region of interest" description="Disordered" evidence="8">
    <location>
        <begin position="12"/>
        <end position="39"/>
    </location>
</feature>
<feature type="domain" description="B box-type" evidence="10">
    <location>
        <begin position="246"/>
        <end position="287"/>
    </location>
</feature>
<dbReference type="PANTHER" id="PTHR24104:SF57">
    <property type="entry name" value="BEE-MILK PROTEIN"/>
    <property type="match status" value="1"/>
</dbReference>
<dbReference type="SMART" id="SM00336">
    <property type="entry name" value="BBOX"/>
    <property type="match status" value="2"/>
</dbReference>
<dbReference type="CDD" id="cd20482">
    <property type="entry name" value="CC_brat-like"/>
    <property type="match status" value="1"/>
</dbReference>
<dbReference type="PANTHER" id="PTHR24104">
    <property type="entry name" value="E3 UBIQUITIN-PROTEIN LIGASE NHLRC1-RELATED"/>
    <property type="match status" value="1"/>
</dbReference>
<evidence type="ECO:0000256" key="3">
    <source>
        <dbReference type="ARBA" id="ARBA00022771"/>
    </source>
</evidence>
<gene>
    <name evidence="11" type="ORF">Fcan01_21163</name>
</gene>
<dbReference type="GO" id="GO:0043161">
    <property type="term" value="P:proteasome-mediated ubiquitin-dependent protein catabolic process"/>
    <property type="evidence" value="ECO:0007669"/>
    <property type="project" value="TreeGrafter"/>
</dbReference>
<evidence type="ECO:0000256" key="1">
    <source>
        <dbReference type="ARBA" id="ARBA00022723"/>
    </source>
</evidence>
<feature type="compositionally biased region" description="Polar residues" evidence="8">
    <location>
        <begin position="582"/>
        <end position="595"/>
    </location>
</feature>
<feature type="repeat" description="NHL" evidence="6">
    <location>
        <begin position="751"/>
        <end position="792"/>
    </location>
</feature>
<keyword evidence="12" id="KW-1185">Reference proteome</keyword>
<name>A0A226DFB0_FOLCA</name>
<dbReference type="CDD" id="cd19757">
    <property type="entry name" value="Bbox1"/>
    <property type="match status" value="1"/>
</dbReference>
<evidence type="ECO:0000313" key="12">
    <source>
        <dbReference type="Proteomes" id="UP000198287"/>
    </source>
</evidence>
<dbReference type="SUPFAM" id="SSF101898">
    <property type="entry name" value="NHL repeat"/>
    <property type="match status" value="1"/>
</dbReference>
<evidence type="ECO:0000256" key="5">
    <source>
        <dbReference type="PROSITE-ProRule" id="PRU00024"/>
    </source>
</evidence>